<dbReference type="Pfam" id="PF10128">
    <property type="entry name" value="OpcA_G6PD_assem"/>
    <property type="match status" value="1"/>
</dbReference>
<name>A0A939E067_9CORY</name>
<dbReference type="AlphaFoldDB" id="A0A939E067"/>
<sequence>MIFTLSDTDTRQIAKKLVTIREAHGQATTGRVLTLIVVADPNDDIEAISGATADASREHPSRVLVMVPVADEADKPSLDAEIRVGGHAGATEMVLMTVRGGATNHLAAVVTPLLLPDTPIVAWWPSTAPKDLASDPIGRLAQRRITDCQHTGATLPLQIRRDNYAPGDSDMAWSRITPWRGVVASTLDQPPHDEISSAAVWGPAGNPSVCLAAGWLADRFGLPVTRHNIDGPSVPVDDDGNELPPIHKLVLERNCGAITVVVTDHQTLTVTNNATGRSSLVPLNRRSVADCLTEEMRHLAPDNAYAKALRALGRVTQQ</sequence>
<evidence type="ECO:0000313" key="3">
    <source>
        <dbReference type="EMBL" id="MBN9643443.1"/>
    </source>
</evidence>
<feature type="domain" description="Glucose-6-phosphate dehydrogenase assembly protein OpcA N-terminal" evidence="1">
    <location>
        <begin position="53"/>
        <end position="151"/>
    </location>
</feature>
<dbReference type="RefSeq" id="WP_207118139.1">
    <property type="nucleotide sequence ID" value="NZ_JAFLEQ010000003.1"/>
</dbReference>
<dbReference type="InterPro" id="IPR046801">
    <property type="entry name" value="OpcA_G6PD_N"/>
</dbReference>
<dbReference type="PANTHER" id="PTHR38658">
    <property type="entry name" value="OXPP CYCLE PROTEIN OPCA-RELATED"/>
    <property type="match status" value="1"/>
</dbReference>
<dbReference type="EMBL" id="JAFLEQ010000003">
    <property type="protein sequence ID" value="MBN9643443.1"/>
    <property type="molecule type" value="Genomic_DNA"/>
</dbReference>
<protein>
    <submittedName>
        <fullName evidence="3">Glucose-6-phosphate dehydrogenase assembly protein OpcA</fullName>
    </submittedName>
</protein>
<dbReference type="PANTHER" id="PTHR38658:SF1">
    <property type="entry name" value="OXPP CYCLE PROTEIN OPCA-RELATED"/>
    <property type="match status" value="1"/>
</dbReference>
<feature type="domain" description="Glucose-6-phosphate dehydrogenase assembly protein OpcA C-terminal" evidence="2">
    <location>
        <begin position="166"/>
        <end position="309"/>
    </location>
</feature>
<keyword evidence="4" id="KW-1185">Reference proteome</keyword>
<dbReference type="InterPro" id="IPR046802">
    <property type="entry name" value="OpcA_G6PD_C"/>
</dbReference>
<evidence type="ECO:0000259" key="1">
    <source>
        <dbReference type="Pfam" id="PF10128"/>
    </source>
</evidence>
<dbReference type="Pfam" id="PF20171">
    <property type="entry name" value="OpcA_G6PD_C"/>
    <property type="match status" value="1"/>
</dbReference>
<gene>
    <name evidence="3" type="ORF">JZY06_02200</name>
</gene>
<dbReference type="InterPro" id="IPR004555">
    <property type="entry name" value="G6PDH_assembly_OpcA"/>
</dbReference>
<evidence type="ECO:0000259" key="2">
    <source>
        <dbReference type="Pfam" id="PF20171"/>
    </source>
</evidence>
<proteinExistence type="predicted"/>
<dbReference type="Proteomes" id="UP000664332">
    <property type="component" value="Unassembled WGS sequence"/>
</dbReference>
<reference evidence="3" key="1">
    <citation type="submission" date="2021-03" db="EMBL/GenBank/DDBJ databases">
        <authorList>
            <person name="Sun Q."/>
        </authorList>
    </citation>
    <scope>NUCLEOTIDE SEQUENCE</scope>
    <source>
        <strain evidence="3">CCM 8862</strain>
    </source>
</reference>
<organism evidence="3 4">
    <name type="scientific">Corynebacterium mendelii</name>
    <dbReference type="NCBI Taxonomy" id="2765362"/>
    <lineage>
        <taxon>Bacteria</taxon>
        <taxon>Bacillati</taxon>
        <taxon>Actinomycetota</taxon>
        <taxon>Actinomycetes</taxon>
        <taxon>Mycobacteriales</taxon>
        <taxon>Corynebacteriaceae</taxon>
        <taxon>Corynebacterium</taxon>
    </lineage>
</organism>
<comment type="caution">
    <text evidence="3">The sequence shown here is derived from an EMBL/GenBank/DDBJ whole genome shotgun (WGS) entry which is preliminary data.</text>
</comment>
<accession>A0A939E067</accession>
<evidence type="ECO:0000313" key="4">
    <source>
        <dbReference type="Proteomes" id="UP000664332"/>
    </source>
</evidence>